<dbReference type="GO" id="GO:0071897">
    <property type="term" value="P:DNA biosynthetic process"/>
    <property type="evidence" value="ECO:0007669"/>
    <property type="project" value="UniProtKB-ARBA"/>
</dbReference>
<gene>
    <name evidence="1" type="ORF">g.173350</name>
</gene>
<dbReference type="InterPro" id="IPR043502">
    <property type="entry name" value="DNA/RNA_pol_sf"/>
</dbReference>
<sequence>MAMPQSIHYIDAKGRVIRAINRVTSFVKASGDYNNDRTNIGKQAKIKQMLSELKEIRRCVNEDIQIMETAVGQSTAPIDVTDNKCSSSLISSFEDLFYELAAFADIHQFPLSPVTEMSQSFASSTAQQSGTLGNLSCFQLPKRKFPTFSGVITEWQGFEDLFHSILSHAPDLPNVEKFEYLKTSLQGEALSLVAHLPLTAANYLSAWDILKSRYGNKRDLARIHFQSLLKKHVVKSTDSQSIKTLLNSITEHTAALDNLDFVTRSWSPLLLYIFEQHLDYELRSRWELLVGDKHSPSLPEFIDFLRQHMRSAEVFIPSIPTTHIAKLPRSQEKPRTGSIQKILTATTSQSPNVNCPICNQAHSIRKCSRFNEQTPNERFQLAKSHKLCINCLGAGHTSAACPSKYKCQVCNRSHHSLLHFNSNSGSNSQQQMPSNVLPADASNAISMIVKGVPKRAILLSTAILDVIAADGHRHSLRALLDSGSQASFITEKAASLLMLRRFHSTVNVTTFASTTTTLVKGKATISILPCNKLSPSVSVDTLIVPKITGLTPQVPITHGTWTHVENLPLADPSYHLPGDIDLLLGADMFPSLVLTGQLKGKNGEPMAMETIFGWVLVGPIQSSSSGSLNSFCISVFENLDNTIKKFWELEELQAIHHLSEEDSIAEKFYQQTTTRLASGRFMVKLPFKSSRPLLGDSRTMALHRYRSLEIRLSRDQNLRQQYVEFMHDYVSNNHMELIPAEEKDLPYNYYIPHHCVLRPDSLTTKLRVVFNASARTTTGSSLNDLLYTGPKLQPDIQVVLLRARLWKYLFMADVKQMYRQIIMNPLDRNYLRILWRFTVDSPIEEYRLCTVTYGTSAAPYQALRTVRELAMVDGPKFPLAAKVLLNDTFIDDIITGANTEETAVECQSQLINLCGLAKFELRKWASNNTNIIQAVPCEARAMSPSLLFNSADHAELNCLGLKWDPSADIFSFHTQPSSKNPTKRSVLSDLARTFDPLGLLSPTTFWIKHFMQCLWISGINWDDPLPSDLSTLWKRYQSELHLINTLVIPRRITEDCAISVQLHAFSDSSQKGYAASVYLRVETATSVRCHLVTGKTRVAPLKHVTIPRLELCGAVLAAQLLRYTVSTFEDCLHIDNLTAWTDSTTALAWIRSSPHRLTTLSFMR</sequence>
<dbReference type="Pfam" id="PF03564">
    <property type="entry name" value="DUF1759"/>
    <property type="match status" value="1"/>
</dbReference>
<dbReference type="InterPro" id="IPR005312">
    <property type="entry name" value="DUF1759"/>
</dbReference>
<accession>A0A2S2R0Y5</accession>
<dbReference type="EMBL" id="GGMS01014443">
    <property type="protein sequence ID" value="MBY83646.1"/>
    <property type="molecule type" value="Transcribed_RNA"/>
</dbReference>
<dbReference type="Pfam" id="PF05380">
    <property type="entry name" value="Peptidase_A17"/>
    <property type="match status" value="1"/>
</dbReference>
<dbReference type="AlphaFoldDB" id="A0A2S2R0Y5"/>
<dbReference type="PANTHER" id="PTHR47331">
    <property type="entry name" value="PHD-TYPE DOMAIN-CONTAINING PROTEIN"/>
    <property type="match status" value="1"/>
</dbReference>
<dbReference type="PANTHER" id="PTHR47331:SF1">
    <property type="entry name" value="GAG-LIKE PROTEIN"/>
    <property type="match status" value="1"/>
</dbReference>
<protein>
    <submittedName>
        <fullName evidence="1">Uncharacterized protein</fullName>
    </submittedName>
</protein>
<proteinExistence type="predicted"/>
<dbReference type="SUPFAM" id="SSF56672">
    <property type="entry name" value="DNA/RNA polymerases"/>
    <property type="match status" value="1"/>
</dbReference>
<organism evidence="1">
    <name type="scientific">Sipha flava</name>
    <name type="common">yellow sugarcane aphid</name>
    <dbReference type="NCBI Taxonomy" id="143950"/>
    <lineage>
        <taxon>Eukaryota</taxon>
        <taxon>Metazoa</taxon>
        <taxon>Ecdysozoa</taxon>
        <taxon>Arthropoda</taxon>
        <taxon>Hexapoda</taxon>
        <taxon>Insecta</taxon>
        <taxon>Pterygota</taxon>
        <taxon>Neoptera</taxon>
        <taxon>Paraneoptera</taxon>
        <taxon>Hemiptera</taxon>
        <taxon>Sternorrhyncha</taxon>
        <taxon>Aphidomorpha</taxon>
        <taxon>Aphidoidea</taxon>
        <taxon>Aphididae</taxon>
        <taxon>Sipha</taxon>
    </lineage>
</organism>
<dbReference type="InterPro" id="IPR008042">
    <property type="entry name" value="Retrotrans_Pao"/>
</dbReference>
<name>A0A2S2R0Y5_9HEMI</name>
<evidence type="ECO:0000313" key="1">
    <source>
        <dbReference type="EMBL" id="MBY83646.1"/>
    </source>
</evidence>
<dbReference type="OrthoDB" id="6580640at2759"/>
<reference evidence="1" key="1">
    <citation type="submission" date="2018-04" db="EMBL/GenBank/DDBJ databases">
        <title>Transcriptome assembly of Sipha flava.</title>
        <authorList>
            <person name="Scully E.D."/>
            <person name="Geib S.M."/>
            <person name="Palmer N.A."/>
            <person name="Koch K."/>
            <person name="Bradshaw J."/>
            <person name="Heng-Moss T."/>
            <person name="Sarath G."/>
        </authorList>
    </citation>
    <scope>NUCLEOTIDE SEQUENCE</scope>
</reference>